<dbReference type="GO" id="GO:0030170">
    <property type="term" value="F:pyridoxal phosphate binding"/>
    <property type="evidence" value="ECO:0007669"/>
    <property type="project" value="InterPro"/>
</dbReference>
<dbReference type="OrthoDB" id="691673at2759"/>
<keyword evidence="3" id="KW-0032">Aminotransferase</keyword>
<protein>
    <recommendedName>
        <fullName evidence="6">Aminotransferase class I/classII large domain-containing protein</fullName>
    </recommendedName>
</protein>
<evidence type="ECO:0000256" key="2">
    <source>
        <dbReference type="ARBA" id="ARBA00007441"/>
    </source>
</evidence>
<evidence type="ECO:0000313" key="7">
    <source>
        <dbReference type="EMBL" id="PKI84591.1"/>
    </source>
</evidence>
<dbReference type="InterPro" id="IPR015421">
    <property type="entry name" value="PyrdxlP-dep_Trfase_major"/>
</dbReference>
<dbReference type="SUPFAM" id="SSF53383">
    <property type="entry name" value="PLP-dependent transferases"/>
    <property type="match status" value="1"/>
</dbReference>
<dbReference type="InterPro" id="IPR015424">
    <property type="entry name" value="PyrdxlP-dep_Trfase"/>
</dbReference>
<keyword evidence="4" id="KW-0808">Transferase</keyword>
<dbReference type="GO" id="GO:1901605">
    <property type="term" value="P:alpha-amino acid metabolic process"/>
    <property type="evidence" value="ECO:0007669"/>
    <property type="project" value="TreeGrafter"/>
</dbReference>
<evidence type="ECO:0000256" key="5">
    <source>
        <dbReference type="ARBA" id="ARBA00022898"/>
    </source>
</evidence>
<evidence type="ECO:0000259" key="6">
    <source>
        <dbReference type="Pfam" id="PF00155"/>
    </source>
</evidence>
<keyword evidence="8" id="KW-1185">Reference proteome</keyword>
<dbReference type="InterPro" id="IPR050859">
    <property type="entry name" value="Class-I_PLP-dep_aminotransf"/>
</dbReference>
<dbReference type="PANTHER" id="PTHR42790">
    <property type="entry name" value="AMINOTRANSFERASE"/>
    <property type="match status" value="1"/>
</dbReference>
<evidence type="ECO:0000256" key="4">
    <source>
        <dbReference type="ARBA" id="ARBA00022679"/>
    </source>
</evidence>
<evidence type="ECO:0000313" key="8">
    <source>
        <dbReference type="Proteomes" id="UP000232875"/>
    </source>
</evidence>
<dbReference type="Proteomes" id="UP000232875">
    <property type="component" value="Unassembled WGS sequence"/>
</dbReference>
<comment type="similarity">
    <text evidence="2">Belongs to the class-I pyridoxal-phosphate-dependent aminotransferase family.</text>
</comment>
<organism evidence="7 8">
    <name type="scientific">Malassezia vespertilionis</name>
    <dbReference type="NCBI Taxonomy" id="2020962"/>
    <lineage>
        <taxon>Eukaryota</taxon>
        <taxon>Fungi</taxon>
        <taxon>Dikarya</taxon>
        <taxon>Basidiomycota</taxon>
        <taxon>Ustilaginomycotina</taxon>
        <taxon>Malasseziomycetes</taxon>
        <taxon>Malasseziales</taxon>
        <taxon>Malasseziaceae</taxon>
        <taxon>Malassezia</taxon>
    </lineage>
</organism>
<evidence type="ECO:0000256" key="1">
    <source>
        <dbReference type="ARBA" id="ARBA00001933"/>
    </source>
</evidence>
<reference evidence="7 8" key="1">
    <citation type="submission" date="2017-10" db="EMBL/GenBank/DDBJ databases">
        <title>A novel species of cold-tolerant Malassezia isolated from bats.</title>
        <authorList>
            <person name="Lorch J.M."/>
            <person name="Palmer J.M."/>
            <person name="Vanderwolf K.J."/>
            <person name="Schmidt K.Z."/>
            <person name="Verant M.L."/>
            <person name="Weller T.J."/>
            <person name="Blehert D.S."/>
        </authorList>
    </citation>
    <scope>NUCLEOTIDE SEQUENCE [LARGE SCALE GENOMIC DNA]</scope>
    <source>
        <strain evidence="7 8">NWHC:44797-103</strain>
    </source>
</reference>
<dbReference type="Pfam" id="PF00155">
    <property type="entry name" value="Aminotran_1_2"/>
    <property type="match status" value="1"/>
</dbReference>
<gene>
    <name evidence="7" type="ORF">MVES_001595</name>
</gene>
<name>A0A2N1JDF0_9BASI</name>
<dbReference type="InterPro" id="IPR004839">
    <property type="entry name" value="Aminotransferase_I/II_large"/>
</dbReference>
<evidence type="ECO:0000256" key="3">
    <source>
        <dbReference type="ARBA" id="ARBA00022576"/>
    </source>
</evidence>
<dbReference type="GO" id="GO:0008483">
    <property type="term" value="F:transaminase activity"/>
    <property type="evidence" value="ECO:0007669"/>
    <property type="project" value="UniProtKB-KW"/>
</dbReference>
<accession>A0A2N1JDF0</accession>
<sequence length="471" mass="50968">MAFDPSAYLSRQARGRPINAIRSLMPKENKPGLISLLAGKPNPAGFPFESISMTLKPSAVKACGADGKPLTITLEGDELNRVLQYGSQNIDPALEAQLDPLIATVQGRDRKSGTPDGDFQIAVGSGSQDLLVKTLSAVLDPEDTVLVEAPVYPGVIPELTSCGVQTVHVAVDDEGLSANALRSTLANWKTDSKTKDLKFPKLVYTVPTGGNPAGTTASKQRKQAVLAVAREYGILILEDDPYYYLTFNNLEGDKERTPSYFALEREGGDKYGYGYVVRLESFSKIMSAGMRLGFMMGAPAIVNTVISYIASTSLHASAPPQVMAARLLEHWGVDGFLEHTLNVAQMYKKRRDMFDADAVEFLGAGKTGTQQPLAQWVTPVAGMFFWIKLHLPPTPDAPQGDSFQIISERAVSCGVLAMPGSAFYATPTKTPYVRASFSLVHEDEMGEALRRLRTAVQGAWKDAGFDTIPPM</sequence>
<dbReference type="STRING" id="2020962.A0A2N1JDF0"/>
<comment type="cofactor">
    <cofactor evidence="1">
        <name>pyridoxal 5'-phosphate</name>
        <dbReference type="ChEBI" id="CHEBI:597326"/>
    </cofactor>
</comment>
<proteinExistence type="inferred from homology"/>
<dbReference type="PANTHER" id="PTHR42790:SF19">
    <property type="entry name" value="KYNURENINE_ALPHA-AMINOADIPATE AMINOTRANSFERASE, MITOCHONDRIAL"/>
    <property type="match status" value="1"/>
</dbReference>
<keyword evidence="5" id="KW-0663">Pyridoxal phosphate</keyword>
<dbReference type="Gene3D" id="3.40.640.10">
    <property type="entry name" value="Type I PLP-dependent aspartate aminotransferase-like (Major domain)"/>
    <property type="match status" value="1"/>
</dbReference>
<dbReference type="AlphaFoldDB" id="A0A2N1JDF0"/>
<dbReference type="CDD" id="cd00609">
    <property type="entry name" value="AAT_like"/>
    <property type="match status" value="1"/>
</dbReference>
<feature type="domain" description="Aminotransferase class I/classII large" evidence="6">
    <location>
        <begin position="81"/>
        <end position="452"/>
    </location>
</feature>
<dbReference type="EMBL" id="KZ454989">
    <property type="protein sequence ID" value="PKI84591.1"/>
    <property type="molecule type" value="Genomic_DNA"/>
</dbReference>